<dbReference type="Proteomes" id="UP000461730">
    <property type="component" value="Unassembled WGS sequence"/>
</dbReference>
<dbReference type="GO" id="GO:0016410">
    <property type="term" value="F:N-acyltransferase activity"/>
    <property type="evidence" value="ECO:0007669"/>
    <property type="project" value="TreeGrafter"/>
</dbReference>
<evidence type="ECO:0000313" key="4">
    <source>
        <dbReference type="Proteomes" id="UP000461730"/>
    </source>
</evidence>
<dbReference type="AlphaFoldDB" id="A0A7K1U0S0"/>
<gene>
    <name evidence="3" type="ORF">GO493_06775</name>
</gene>
<dbReference type="PANTHER" id="PTHR31438:SF1">
    <property type="entry name" value="LYSINE N-ACYLTRANSFERASE C17G9.06C-RELATED"/>
    <property type="match status" value="1"/>
</dbReference>
<name>A0A7K1U0S0_9BACT</name>
<accession>A0A7K1U0S0</accession>
<proteinExistence type="predicted"/>
<feature type="domain" description="Acyltransferase MbtK/IucB-like conserved" evidence="2">
    <location>
        <begin position="17"/>
        <end position="64"/>
    </location>
</feature>
<dbReference type="InterPro" id="IPR019432">
    <property type="entry name" value="Acyltransferase_MbtK/IucB-like"/>
</dbReference>
<protein>
    <submittedName>
        <fullName evidence="3">GNAT family N-acetyltransferase</fullName>
    </submittedName>
</protein>
<evidence type="ECO:0000313" key="3">
    <source>
        <dbReference type="EMBL" id="MVT07959.1"/>
    </source>
</evidence>
<dbReference type="GO" id="GO:0019290">
    <property type="term" value="P:siderophore biosynthetic process"/>
    <property type="evidence" value="ECO:0007669"/>
    <property type="project" value="InterPro"/>
</dbReference>
<keyword evidence="3" id="KW-0808">Transferase</keyword>
<dbReference type="EMBL" id="WRXN01000002">
    <property type="protein sequence ID" value="MVT07959.1"/>
    <property type="molecule type" value="Genomic_DNA"/>
</dbReference>
<comment type="pathway">
    <text evidence="1">Siderophore biosynthesis.</text>
</comment>
<dbReference type="PANTHER" id="PTHR31438">
    <property type="entry name" value="LYSINE N-ACYLTRANSFERASE C17G9.06C-RELATED"/>
    <property type="match status" value="1"/>
</dbReference>
<dbReference type="RefSeq" id="WP_157305380.1">
    <property type="nucleotide sequence ID" value="NZ_WRXN01000002.1"/>
</dbReference>
<reference evidence="3 4" key="1">
    <citation type="submission" date="2019-12" db="EMBL/GenBank/DDBJ databases">
        <title>Chitinophaga sp. strain ysch24 (GDMCC 1.1355), whole genome shotgun sequence.</title>
        <authorList>
            <person name="Zhang X."/>
        </authorList>
    </citation>
    <scope>NUCLEOTIDE SEQUENCE [LARGE SCALE GENOMIC DNA]</scope>
    <source>
        <strain evidence="4">ysch24</strain>
    </source>
</reference>
<evidence type="ECO:0000256" key="1">
    <source>
        <dbReference type="ARBA" id="ARBA00004924"/>
    </source>
</evidence>
<keyword evidence="4" id="KW-1185">Reference proteome</keyword>
<organism evidence="3 4">
    <name type="scientific">Chitinophaga tropicalis</name>
    <dbReference type="NCBI Taxonomy" id="2683588"/>
    <lineage>
        <taxon>Bacteria</taxon>
        <taxon>Pseudomonadati</taxon>
        <taxon>Bacteroidota</taxon>
        <taxon>Chitinophagia</taxon>
        <taxon>Chitinophagales</taxon>
        <taxon>Chitinophagaceae</taxon>
        <taxon>Chitinophaga</taxon>
    </lineage>
</organism>
<evidence type="ECO:0000259" key="2">
    <source>
        <dbReference type="SMART" id="SM01006"/>
    </source>
</evidence>
<dbReference type="SMART" id="SM01006">
    <property type="entry name" value="AlcB"/>
    <property type="match status" value="2"/>
</dbReference>
<dbReference type="Pfam" id="PF13523">
    <property type="entry name" value="Acetyltransf_8"/>
    <property type="match status" value="2"/>
</dbReference>
<dbReference type="Gene3D" id="3.40.630.30">
    <property type="match status" value="2"/>
</dbReference>
<dbReference type="SUPFAM" id="SSF55729">
    <property type="entry name" value="Acyl-CoA N-acyltransferases (Nat)"/>
    <property type="match status" value="2"/>
</dbReference>
<feature type="domain" description="Acyltransferase MbtK/IucB-like conserved" evidence="2">
    <location>
        <begin position="207"/>
        <end position="254"/>
    </location>
</feature>
<dbReference type="InterPro" id="IPR016181">
    <property type="entry name" value="Acyl_CoA_acyltransferase"/>
</dbReference>
<comment type="caution">
    <text evidence="3">The sequence shown here is derived from an EMBL/GenBank/DDBJ whole genome shotgun (WGS) entry which is preliminary data.</text>
</comment>
<sequence>MSDLRLTQVDNSLFSLRALQMEQDIPVIHDWVNREYARYWQMQNTTPEDVKAAYTAITQAKDTKVLMGFYNGKPAFLLECYWVKNDPLGSYYDARPGDFGFHILVAPADKPIHNFTWNVFTTIIDHMLSDPAVERLVVEPDVRNEKIHILNKRAGFEYRKIISLPQKQAYLAFCTREQYAAAKSAGSCTVPYIYTQQAPKLGNFSFRPLQLENDIPLIHNWVNREYAQYWQMQRTTAEQVRTAYTAITQAKHAQAFMGFYNDVPAFLWESYWAMNDPIGKYYDVQEGDYGLHLLVAPPDRPIHGFTLHILETIMDYMLTDNAVERIIVEPDTRNEKMHVLTRRVGFEYVQELSLPHKKAFLAFCTRQQYASHRQKESFVTQLIQ</sequence>